<proteinExistence type="predicted"/>
<reference evidence="1" key="1">
    <citation type="submission" date="2023-10" db="EMBL/GenBank/DDBJ databases">
        <authorList>
            <person name="Rodriguez Cubillos JULIANA M."/>
            <person name="De Vega J."/>
        </authorList>
    </citation>
    <scope>NUCLEOTIDE SEQUENCE</scope>
</reference>
<name>A0ACB0K084_TRIPR</name>
<evidence type="ECO:0000313" key="2">
    <source>
        <dbReference type="Proteomes" id="UP001177021"/>
    </source>
</evidence>
<comment type="caution">
    <text evidence="1">The sequence shown here is derived from an EMBL/GenBank/DDBJ whole genome shotgun (WGS) entry which is preliminary data.</text>
</comment>
<sequence>MRAPTVRKLCTLSTLFRSHLQNNPKKNPSSVITSIPCETQQHFQSDLYLSTLKLHGPSPPEDDLPDLDFAPATAQLSNILYTPPVKKLGCEEVDDQEKEKSVLEIPVIRDSLNVDASMRRKDVGRERKQKWIFKYTGDERSDRLMNICARKLGTTATVDVFGRLGRETGLKEYNGLIKVCIKKARATNDENISVEEISKTYYLLKLMRECGFQLEEQTYRPVLEYIIDMGLVQEFQLFYDVIQAGNPSSTSQLGYYEMLLWIRVNNEEMIRDICEYITVEESKDTSALRESYLLALCESDRKTQILDVLKNIDITKITSAKSISNIFQSLGRLLLESDAENLLLDLTACDYDADHVSNFIACYAVSIPNLAVEDIISKIENLHDVLEVLPSSSAYEKLILYCCSTHKVDVALDIVEKMCEAGFKLSTHVLQTIVQICEETYDYILVHRIYSIIRCHHHHLELNGEICRCLVQFCVRIKDFQRAYEMVNELQEMNFKPTTAMYNAIMAGYFREKNIGGALKVLKHMQDANLKPDSQTFSYLFSNCEKEEDIDKYYQEMKQSGVNPTKQIFMALINGYAACGELEKAKQVVLDKSIQLKYLNEIKSVLVSVLASHGQLSEAVVIYQEIKNAGHLLEPKAVIYLIDEFRHISGELEVLLLLLKELSDLDYWVDGCYRVIQYCVENNHLSTAVDLFKQLKDNFKNDELMTEVLFDGAYSVVAGSESTHLQFGMDLLWAIKDELGLVPSRQCLDFLLSACAQSKDLNNTRLVWREYEVCGYPYNVLSYLRMYQALLASGDHRSAEVILKKIPRDDAEICSLILACQKTYVKIKSLELEKEKQKFKSVEGVKKKKDVKSVEGETKEKKIISIEGEKKKKNVTSVEGSKKKKNVTSVEEEKKKKKKKKKKKATEEKKIE</sequence>
<organism evidence="1 2">
    <name type="scientific">Trifolium pratense</name>
    <name type="common">Red clover</name>
    <dbReference type="NCBI Taxonomy" id="57577"/>
    <lineage>
        <taxon>Eukaryota</taxon>
        <taxon>Viridiplantae</taxon>
        <taxon>Streptophyta</taxon>
        <taxon>Embryophyta</taxon>
        <taxon>Tracheophyta</taxon>
        <taxon>Spermatophyta</taxon>
        <taxon>Magnoliopsida</taxon>
        <taxon>eudicotyledons</taxon>
        <taxon>Gunneridae</taxon>
        <taxon>Pentapetalae</taxon>
        <taxon>rosids</taxon>
        <taxon>fabids</taxon>
        <taxon>Fabales</taxon>
        <taxon>Fabaceae</taxon>
        <taxon>Papilionoideae</taxon>
        <taxon>50 kb inversion clade</taxon>
        <taxon>NPAAA clade</taxon>
        <taxon>Hologalegina</taxon>
        <taxon>IRL clade</taxon>
        <taxon>Trifolieae</taxon>
        <taxon>Trifolium</taxon>
    </lineage>
</organism>
<dbReference type="EMBL" id="CASHSV030000109">
    <property type="protein sequence ID" value="CAJ2650450.1"/>
    <property type="molecule type" value="Genomic_DNA"/>
</dbReference>
<protein>
    <submittedName>
        <fullName evidence="1">Uncharacterized protein</fullName>
    </submittedName>
</protein>
<dbReference type="Proteomes" id="UP001177021">
    <property type="component" value="Unassembled WGS sequence"/>
</dbReference>
<keyword evidence="2" id="KW-1185">Reference proteome</keyword>
<gene>
    <name evidence="1" type="ORF">MILVUS5_LOCUS18269</name>
</gene>
<evidence type="ECO:0000313" key="1">
    <source>
        <dbReference type="EMBL" id="CAJ2650450.1"/>
    </source>
</evidence>
<accession>A0ACB0K084</accession>